<evidence type="ECO:0000313" key="3">
    <source>
        <dbReference type="Proteomes" id="UP000182054"/>
    </source>
</evidence>
<name>A0A1I0SFV0_9NOCA</name>
<evidence type="ECO:0000313" key="2">
    <source>
        <dbReference type="EMBL" id="SFA38317.1"/>
    </source>
</evidence>
<feature type="chain" id="PRO_5010238574" evidence="1">
    <location>
        <begin position="29"/>
        <end position="212"/>
    </location>
</feature>
<protein>
    <submittedName>
        <fullName evidence="2">Uncharacterized protein</fullName>
    </submittedName>
</protein>
<dbReference type="AlphaFoldDB" id="A0A1I0SFV0"/>
<reference evidence="2 3" key="1">
    <citation type="submission" date="2016-10" db="EMBL/GenBank/DDBJ databases">
        <authorList>
            <person name="de Groot N.N."/>
        </authorList>
    </citation>
    <scope>NUCLEOTIDE SEQUENCE [LARGE SCALE GENOMIC DNA]</scope>
    <source>
        <strain evidence="2 3">DSM 44908</strain>
    </source>
</reference>
<feature type="signal peptide" evidence="1">
    <location>
        <begin position="1"/>
        <end position="28"/>
    </location>
</feature>
<proteinExistence type="predicted"/>
<dbReference type="GeneID" id="85484177"/>
<dbReference type="OrthoDB" id="4775484at2"/>
<dbReference type="Proteomes" id="UP000182054">
    <property type="component" value="Unassembled WGS sequence"/>
</dbReference>
<organism evidence="2 3">
    <name type="scientific">Rhodococcoides kroppenstedtii</name>
    <dbReference type="NCBI Taxonomy" id="293050"/>
    <lineage>
        <taxon>Bacteria</taxon>
        <taxon>Bacillati</taxon>
        <taxon>Actinomycetota</taxon>
        <taxon>Actinomycetes</taxon>
        <taxon>Mycobacteriales</taxon>
        <taxon>Nocardiaceae</taxon>
        <taxon>Rhodococcoides</taxon>
    </lineage>
</organism>
<dbReference type="EMBL" id="FOJN01000001">
    <property type="protein sequence ID" value="SFA38317.1"/>
    <property type="molecule type" value="Genomic_DNA"/>
</dbReference>
<sequence>MARIGSVAALVVLAALVLVLGVTTPASRAPSVTDALGPANDETAADYLARVGSQTDDDGGAERWALVSFARSVRADEIRGLVGDVRVSEAYVHVPVDRVQTPLLTVAVPDTDAVLTRAVRDAASRVTPGRDERGEAVAALVRTRLLADCACVAGVLVRAAPAGLVRLATADGVRGVEAAPPDAVFGTLSVTPLWPERVGTAVLPDDGPVPSA</sequence>
<evidence type="ECO:0000256" key="1">
    <source>
        <dbReference type="SAM" id="SignalP"/>
    </source>
</evidence>
<gene>
    <name evidence="2" type="ORF">SAMN05444374_101110</name>
</gene>
<keyword evidence="1" id="KW-0732">Signal</keyword>
<accession>A0A1I0SFV0</accession>
<dbReference type="RefSeq" id="WP_082894908.1">
    <property type="nucleotide sequence ID" value="NZ_FOJN01000001.1"/>
</dbReference>